<gene>
    <name evidence="4" type="ORF">ACFPP6_08425</name>
</gene>
<feature type="signal peptide" evidence="2">
    <location>
        <begin position="1"/>
        <end position="26"/>
    </location>
</feature>
<feature type="chain" id="PRO_5046045892" evidence="2">
    <location>
        <begin position="27"/>
        <end position="510"/>
    </location>
</feature>
<organism evidence="4 5">
    <name type="scientific">Streptomyces aureoversilis</name>
    <dbReference type="NCBI Taxonomy" id="67277"/>
    <lineage>
        <taxon>Bacteria</taxon>
        <taxon>Bacillati</taxon>
        <taxon>Actinomycetota</taxon>
        <taxon>Actinomycetes</taxon>
        <taxon>Kitasatosporales</taxon>
        <taxon>Streptomycetaceae</taxon>
        <taxon>Streptomyces</taxon>
    </lineage>
</organism>
<comment type="caution">
    <text evidence="4">The sequence shown here is derived from an EMBL/GenBank/DDBJ whole genome shotgun (WGS) entry which is preliminary data.</text>
</comment>
<feature type="region of interest" description="Disordered" evidence="1">
    <location>
        <begin position="71"/>
        <end position="128"/>
    </location>
</feature>
<dbReference type="SUPFAM" id="SSF50494">
    <property type="entry name" value="Trypsin-like serine proteases"/>
    <property type="match status" value="1"/>
</dbReference>
<feature type="domain" description="Ricin B lectin" evidence="3">
    <location>
        <begin position="366"/>
        <end position="423"/>
    </location>
</feature>
<dbReference type="InterPro" id="IPR009003">
    <property type="entry name" value="Peptidase_S1_PA"/>
</dbReference>
<dbReference type="EMBL" id="JBHSKJ010000004">
    <property type="protein sequence ID" value="MFC5144699.1"/>
    <property type="molecule type" value="Genomic_DNA"/>
</dbReference>
<proteinExistence type="predicted"/>
<dbReference type="RefSeq" id="WP_382038711.1">
    <property type="nucleotide sequence ID" value="NZ_JBHSKJ010000004.1"/>
</dbReference>
<dbReference type="SUPFAM" id="SSF50370">
    <property type="entry name" value="Ricin B-like lectins"/>
    <property type="match status" value="1"/>
</dbReference>
<evidence type="ECO:0000313" key="4">
    <source>
        <dbReference type="EMBL" id="MFC5144699.1"/>
    </source>
</evidence>
<dbReference type="Proteomes" id="UP001596222">
    <property type="component" value="Unassembled WGS sequence"/>
</dbReference>
<dbReference type="Gene3D" id="2.80.10.50">
    <property type="match status" value="1"/>
</dbReference>
<keyword evidence="5" id="KW-1185">Reference proteome</keyword>
<protein>
    <submittedName>
        <fullName evidence="4">RICIN domain-containing protein</fullName>
    </submittedName>
</protein>
<dbReference type="InterPro" id="IPR000772">
    <property type="entry name" value="Ricin_B_lectin"/>
</dbReference>
<name>A0ABV9ZW18_9ACTN</name>
<sequence length="510" mass="54320">MRRHVVTLTLATAGLAAVLPMAQVYATTPAAGPTASAPRTADGGVYARAAATDAQQRAFWTEHEKNGTLHQFTGKLTDWKPKADPPRAKESDTGRVVQAPAVAPQQKGKSAAPQQKGKSRFAAGSPAEAGLRATTGRIRIAWPDATNPNTWSFSLCTGNVIASDSKDVVATARHCIPHDKQGRMISEAQYEFTPGYSKDADGTEHAPYGKWTFRSVGVVSDSAGQQTSDTAFLAFNTQNGTHVQDKVGASGYRFGITSLPSKVVIAGIPANSNQFHTCVREPYWGPDNPPQILGRGGPCTGDTELSGGASGGPLLDGDTFDSGPVQIGDFSGSVHWGDAASAVWREAAFAVFRSVQGTDGGRPSHDKVTTLTNANNNLADLYAYRTDSGAAVHSYHATGGRNQQWHLWDKGDGYFLIENRYTEEQGLTGADARVLDYNFSNGTAWSHRVNGAGSDNQLWRFRATTGRPGWYTIRSKRGDQCLGAPGGEGQLTVASCGTTDGLDSQQWKLQ</sequence>
<feature type="domain" description="Ricin B lectin" evidence="3">
    <location>
        <begin position="455"/>
        <end position="509"/>
    </location>
</feature>
<evidence type="ECO:0000256" key="2">
    <source>
        <dbReference type="SAM" id="SignalP"/>
    </source>
</evidence>
<dbReference type="InterPro" id="IPR043504">
    <property type="entry name" value="Peptidase_S1_PA_chymotrypsin"/>
</dbReference>
<reference evidence="5" key="1">
    <citation type="journal article" date="2019" name="Int. J. Syst. Evol. Microbiol.">
        <title>The Global Catalogue of Microorganisms (GCM) 10K type strain sequencing project: providing services to taxonomists for standard genome sequencing and annotation.</title>
        <authorList>
            <consortium name="The Broad Institute Genomics Platform"/>
            <consortium name="The Broad Institute Genome Sequencing Center for Infectious Disease"/>
            <person name="Wu L."/>
            <person name="Ma J."/>
        </authorList>
    </citation>
    <scope>NUCLEOTIDE SEQUENCE [LARGE SCALE GENOMIC DNA]</scope>
    <source>
        <strain evidence="5">CGMCC 4.1641</strain>
    </source>
</reference>
<keyword evidence="2" id="KW-0732">Signal</keyword>
<feature type="region of interest" description="Disordered" evidence="1">
    <location>
        <begin position="296"/>
        <end position="318"/>
    </location>
</feature>
<evidence type="ECO:0000256" key="1">
    <source>
        <dbReference type="SAM" id="MobiDB-lite"/>
    </source>
</evidence>
<dbReference type="CDD" id="cd00161">
    <property type="entry name" value="beta-trefoil_Ricin-like"/>
    <property type="match status" value="1"/>
</dbReference>
<dbReference type="PROSITE" id="PS50231">
    <property type="entry name" value="RICIN_B_LECTIN"/>
    <property type="match status" value="1"/>
</dbReference>
<dbReference type="Pfam" id="PF14200">
    <property type="entry name" value="RicinB_lectin_2"/>
    <property type="match status" value="2"/>
</dbReference>
<feature type="compositionally biased region" description="Basic and acidic residues" evidence="1">
    <location>
        <begin position="77"/>
        <end position="93"/>
    </location>
</feature>
<evidence type="ECO:0000313" key="5">
    <source>
        <dbReference type="Proteomes" id="UP001596222"/>
    </source>
</evidence>
<accession>A0ABV9ZW18</accession>
<dbReference type="InterPro" id="IPR035992">
    <property type="entry name" value="Ricin_B-like_lectins"/>
</dbReference>
<evidence type="ECO:0000259" key="3">
    <source>
        <dbReference type="Pfam" id="PF14200"/>
    </source>
</evidence>
<dbReference type="Gene3D" id="2.40.10.10">
    <property type="entry name" value="Trypsin-like serine proteases"/>
    <property type="match status" value="1"/>
</dbReference>